<name>A0A917TAZ9_9ACTN</name>
<gene>
    <name evidence="6" type="ORF">GCM10011594_40800</name>
</gene>
<feature type="DNA-binding region" description="H-T-H motif" evidence="4">
    <location>
        <begin position="39"/>
        <end position="58"/>
    </location>
</feature>
<dbReference type="Proteomes" id="UP000655208">
    <property type="component" value="Unassembled WGS sequence"/>
</dbReference>
<keyword evidence="2 4" id="KW-0238">DNA-binding</keyword>
<dbReference type="GO" id="GO:0003700">
    <property type="term" value="F:DNA-binding transcription factor activity"/>
    <property type="evidence" value="ECO:0007669"/>
    <property type="project" value="TreeGrafter"/>
</dbReference>
<evidence type="ECO:0000256" key="2">
    <source>
        <dbReference type="ARBA" id="ARBA00023125"/>
    </source>
</evidence>
<dbReference type="SUPFAM" id="SSF46689">
    <property type="entry name" value="Homeodomain-like"/>
    <property type="match status" value="1"/>
</dbReference>
<reference evidence="6" key="2">
    <citation type="submission" date="2020-09" db="EMBL/GenBank/DDBJ databases">
        <authorList>
            <person name="Sun Q."/>
            <person name="Zhou Y."/>
        </authorList>
    </citation>
    <scope>NUCLEOTIDE SEQUENCE</scope>
    <source>
        <strain evidence="6">CGMCC 4.7308</strain>
    </source>
</reference>
<evidence type="ECO:0000259" key="5">
    <source>
        <dbReference type="PROSITE" id="PS50977"/>
    </source>
</evidence>
<keyword evidence="3" id="KW-0804">Transcription</keyword>
<dbReference type="PRINTS" id="PR00455">
    <property type="entry name" value="HTHTETR"/>
</dbReference>
<evidence type="ECO:0000256" key="1">
    <source>
        <dbReference type="ARBA" id="ARBA00023015"/>
    </source>
</evidence>
<reference evidence="6" key="1">
    <citation type="journal article" date="2014" name="Int. J. Syst. Evol. Microbiol.">
        <title>Complete genome sequence of Corynebacterium casei LMG S-19264T (=DSM 44701T), isolated from a smear-ripened cheese.</title>
        <authorList>
            <consortium name="US DOE Joint Genome Institute (JGI-PGF)"/>
            <person name="Walter F."/>
            <person name="Albersmeier A."/>
            <person name="Kalinowski J."/>
            <person name="Ruckert C."/>
        </authorList>
    </citation>
    <scope>NUCLEOTIDE SEQUENCE</scope>
    <source>
        <strain evidence="6">CGMCC 4.7308</strain>
    </source>
</reference>
<evidence type="ECO:0000313" key="6">
    <source>
        <dbReference type="EMBL" id="GGM16531.1"/>
    </source>
</evidence>
<evidence type="ECO:0000313" key="7">
    <source>
        <dbReference type="Proteomes" id="UP000655208"/>
    </source>
</evidence>
<dbReference type="AlphaFoldDB" id="A0A917TAZ9"/>
<dbReference type="InterPro" id="IPR036271">
    <property type="entry name" value="Tet_transcr_reg_TetR-rel_C_sf"/>
</dbReference>
<dbReference type="PANTHER" id="PTHR30055">
    <property type="entry name" value="HTH-TYPE TRANSCRIPTIONAL REGULATOR RUTR"/>
    <property type="match status" value="1"/>
</dbReference>
<dbReference type="SUPFAM" id="SSF48498">
    <property type="entry name" value="Tetracyclin repressor-like, C-terminal domain"/>
    <property type="match status" value="1"/>
</dbReference>
<sequence length="222" mass="23895">MRTDRIGGAMPRMSAAARRTLLLEAARRVIDRDGVAGVTTRAVCAEAGMGQGAFHHLFASRDELLHQVLSELIEGIVARSTDVDPATPFEQVLVAALLLDWETLRDTPRIRTVLYEITVAGLRGAVQPDLVRFQYRRYREVTEQALARLAERAGVRWTAPVPAVARTVIAALDGIALQYLVDGDADAAGVTLRSFARDLAGRAVPVDARPAEPAAGSGTMEG</sequence>
<organism evidence="6 7">
    <name type="scientific">Nakamurella endophytica</name>
    <dbReference type="NCBI Taxonomy" id="1748367"/>
    <lineage>
        <taxon>Bacteria</taxon>
        <taxon>Bacillati</taxon>
        <taxon>Actinomycetota</taxon>
        <taxon>Actinomycetes</taxon>
        <taxon>Nakamurellales</taxon>
        <taxon>Nakamurellaceae</taxon>
        <taxon>Nakamurella</taxon>
    </lineage>
</organism>
<dbReference type="InterPro" id="IPR009057">
    <property type="entry name" value="Homeodomain-like_sf"/>
</dbReference>
<dbReference type="InterPro" id="IPR050109">
    <property type="entry name" value="HTH-type_TetR-like_transc_reg"/>
</dbReference>
<dbReference type="PROSITE" id="PS50977">
    <property type="entry name" value="HTH_TETR_2"/>
    <property type="match status" value="1"/>
</dbReference>
<feature type="domain" description="HTH tetR-type" evidence="5">
    <location>
        <begin position="16"/>
        <end position="76"/>
    </location>
</feature>
<accession>A0A917TAZ9</accession>
<dbReference type="Gene3D" id="1.10.357.10">
    <property type="entry name" value="Tetracycline Repressor, domain 2"/>
    <property type="match status" value="1"/>
</dbReference>
<keyword evidence="7" id="KW-1185">Reference proteome</keyword>
<dbReference type="EMBL" id="BMNA01000016">
    <property type="protein sequence ID" value="GGM16531.1"/>
    <property type="molecule type" value="Genomic_DNA"/>
</dbReference>
<evidence type="ECO:0000256" key="3">
    <source>
        <dbReference type="ARBA" id="ARBA00023163"/>
    </source>
</evidence>
<protein>
    <submittedName>
        <fullName evidence="6">TetR family transcriptional regulator</fullName>
    </submittedName>
</protein>
<comment type="caution">
    <text evidence="6">The sequence shown here is derived from an EMBL/GenBank/DDBJ whole genome shotgun (WGS) entry which is preliminary data.</text>
</comment>
<dbReference type="GO" id="GO:0000976">
    <property type="term" value="F:transcription cis-regulatory region binding"/>
    <property type="evidence" value="ECO:0007669"/>
    <property type="project" value="TreeGrafter"/>
</dbReference>
<dbReference type="InterPro" id="IPR001647">
    <property type="entry name" value="HTH_TetR"/>
</dbReference>
<dbReference type="PANTHER" id="PTHR30055:SF234">
    <property type="entry name" value="HTH-TYPE TRANSCRIPTIONAL REGULATOR BETI"/>
    <property type="match status" value="1"/>
</dbReference>
<proteinExistence type="predicted"/>
<dbReference type="Pfam" id="PF00440">
    <property type="entry name" value="TetR_N"/>
    <property type="match status" value="1"/>
</dbReference>
<evidence type="ECO:0000256" key="4">
    <source>
        <dbReference type="PROSITE-ProRule" id="PRU00335"/>
    </source>
</evidence>
<keyword evidence="1" id="KW-0805">Transcription regulation</keyword>